<sequence length="75" mass="7960">MSILRMALTSRMEEAQSAISSAMLTALDIGPDSDDDDYDGRARVSSSASPEPFSTVHPRLVGSSGSICFVVRRPG</sequence>
<name>A0ABD3SCN3_9STRA</name>
<feature type="region of interest" description="Disordered" evidence="1">
    <location>
        <begin position="30"/>
        <end position="56"/>
    </location>
</feature>
<dbReference type="EMBL" id="JALLPB020000070">
    <property type="protein sequence ID" value="KAL3822287.1"/>
    <property type="molecule type" value="Genomic_DNA"/>
</dbReference>
<dbReference type="AlphaFoldDB" id="A0ABD3SCN3"/>
<proteinExistence type="predicted"/>
<dbReference type="Proteomes" id="UP001530377">
    <property type="component" value="Unassembled WGS sequence"/>
</dbReference>
<gene>
    <name evidence="2" type="ORF">ACHAXA_005920</name>
</gene>
<accession>A0ABD3SCN3</accession>
<evidence type="ECO:0000313" key="3">
    <source>
        <dbReference type="Proteomes" id="UP001530377"/>
    </source>
</evidence>
<evidence type="ECO:0000256" key="1">
    <source>
        <dbReference type="SAM" id="MobiDB-lite"/>
    </source>
</evidence>
<evidence type="ECO:0000313" key="2">
    <source>
        <dbReference type="EMBL" id="KAL3822287.1"/>
    </source>
</evidence>
<protein>
    <submittedName>
        <fullName evidence="2">Uncharacterized protein</fullName>
    </submittedName>
</protein>
<organism evidence="2 3">
    <name type="scientific">Cyclostephanos tholiformis</name>
    <dbReference type="NCBI Taxonomy" id="382380"/>
    <lineage>
        <taxon>Eukaryota</taxon>
        <taxon>Sar</taxon>
        <taxon>Stramenopiles</taxon>
        <taxon>Ochrophyta</taxon>
        <taxon>Bacillariophyta</taxon>
        <taxon>Coscinodiscophyceae</taxon>
        <taxon>Thalassiosirophycidae</taxon>
        <taxon>Stephanodiscales</taxon>
        <taxon>Stephanodiscaceae</taxon>
        <taxon>Cyclostephanos</taxon>
    </lineage>
</organism>
<keyword evidence="3" id="KW-1185">Reference proteome</keyword>
<reference evidence="2 3" key="1">
    <citation type="submission" date="2024-10" db="EMBL/GenBank/DDBJ databases">
        <title>Updated reference genomes for cyclostephanoid diatoms.</title>
        <authorList>
            <person name="Roberts W.R."/>
            <person name="Alverson A.J."/>
        </authorList>
    </citation>
    <scope>NUCLEOTIDE SEQUENCE [LARGE SCALE GENOMIC DNA]</scope>
    <source>
        <strain evidence="2 3">AJA228-03</strain>
    </source>
</reference>
<comment type="caution">
    <text evidence="2">The sequence shown here is derived from an EMBL/GenBank/DDBJ whole genome shotgun (WGS) entry which is preliminary data.</text>
</comment>